<dbReference type="Proteomes" id="UP000001357">
    <property type="component" value="Unassembled WGS sequence"/>
</dbReference>
<dbReference type="SUPFAM" id="SSF52279">
    <property type="entry name" value="Beta-D-glucan exohydrolase, C-terminal domain"/>
    <property type="match status" value="1"/>
</dbReference>
<gene>
    <name evidence="7" type="ORF">MONBRDRAFT_28325</name>
</gene>
<dbReference type="InterPro" id="IPR036962">
    <property type="entry name" value="Glyco_hydro_3_N_sf"/>
</dbReference>
<keyword evidence="3" id="KW-0378">Hydrolase</keyword>
<dbReference type="OMA" id="IGFWAND"/>
<evidence type="ECO:0000256" key="5">
    <source>
        <dbReference type="SAM" id="SignalP"/>
    </source>
</evidence>
<dbReference type="GO" id="GO:0009044">
    <property type="term" value="F:xylan 1,4-beta-xylosidase activity"/>
    <property type="evidence" value="ECO:0000318"/>
    <property type="project" value="GO_Central"/>
</dbReference>
<feature type="signal peptide" evidence="5">
    <location>
        <begin position="1"/>
        <end position="26"/>
    </location>
</feature>
<keyword evidence="2 5" id="KW-0732">Signal</keyword>
<evidence type="ECO:0000256" key="4">
    <source>
        <dbReference type="ARBA" id="ARBA00023295"/>
    </source>
</evidence>
<accession>A9V7U6</accession>
<dbReference type="InParanoid" id="A9V7U6"/>
<protein>
    <recommendedName>
        <fullName evidence="6">Fibronectin type III-like domain-containing protein</fullName>
    </recommendedName>
</protein>
<dbReference type="KEGG" id="mbr:MONBRDRAFT_28325"/>
<dbReference type="Gene3D" id="2.60.40.10">
    <property type="entry name" value="Immunoglobulins"/>
    <property type="match status" value="1"/>
</dbReference>
<organism evidence="7 8">
    <name type="scientific">Monosiga brevicollis</name>
    <name type="common">Choanoflagellate</name>
    <dbReference type="NCBI Taxonomy" id="81824"/>
    <lineage>
        <taxon>Eukaryota</taxon>
        <taxon>Choanoflagellata</taxon>
        <taxon>Craspedida</taxon>
        <taxon>Salpingoecidae</taxon>
        <taxon>Monosiga</taxon>
    </lineage>
</organism>
<feature type="chain" id="PRO_5002745369" description="Fibronectin type III-like domain-containing protein" evidence="5">
    <location>
        <begin position="27"/>
        <end position="926"/>
    </location>
</feature>
<dbReference type="InterPro" id="IPR044993">
    <property type="entry name" value="BXL"/>
</dbReference>
<keyword evidence="8" id="KW-1185">Reference proteome</keyword>
<dbReference type="SUPFAM" id="SSF51445">
    <property type="entry name" value="(Trans)glycosidases"/>
    <property type="match status" value="2"/>
</dbReference>
<dbReference type="eggNOG" id="ENOG502QQ55">
    <property type="taxonomic scope" value="Eukaryota"/>
</dbReference>
<proteinExistence type="inferred from homology"/>
<dbReference type="InterPro" id="IPR002772">
    <property type="entry name" value="Glyco_hydro_3_C"/>
</dbReference>
<feature type="domain" description="Fibronectin type III-like" evidence="6">
    <location>
        <begin position="830"/>
        <end position="904"/>
    </location>
</feature>
<dbReference type="Gene3D" id="3.50.4.10">
    <property type="entry name" value="Hepatocyte Growth Factor"/>
    <property type="match status" value="1"/>
</dbReference>
<dbReference type="RefSeq" id="XP_001748828.1">
    <property type="nucleotide sequence ID" value="XM_001748776.1"/>
</dbReference>
<dbReference type="SMART" id="SM01217">
    <property type="entry name" value="Fn3_like"/>
    <property type="match status" value="1"/>
</dbReference>
<evidence type="ECO:0000313" key="8">
    <source>
        <dbReference type="Proteomes" id="UP000001357"/>
    </source>
</evidence>
<evidence type="ECO:0000259" key="6">
    <source>
        <dbReference type="SMART" id="SM01217"/>
    </source>
</evidence>
<evidence type="ECO:0000256" key="1">
    <source>
        <dbReference type="ARBA" id="ARBA00005336"/>
    </source>
</evidence>
<name>A9V7U6_MONBE</name>
<dbReference type="Pfam" id="PF01915">
    <property type="entry name" value="Glyco_hydro_3_C"/>
    <property type="match status" value="1"/>
</dbReference>
<sequence length="926" mass="99213">MTSKGQPGLWLGLAGLILGVLGLGQAVLGESGGTGTIGLIPNNTNACFGEYALCPSGECTLTDCGVCRTGEYVCPLRDSDNKTVCVRSADDYVRCPGLTGTHLDWNLTTEQRIDYLVAHTTLEEQAAQLVNTAPGLPLLGVPPYQWLNDDEHGVRQEHATIFPDGPGLGASWDRDLAWRLSPLIACPHLIEQLEEGTTGQSHPSTTNTLLFQATLIDVFVIVTRSCPLSYTHSGNRGASANGYGITLYAPNLNLVRDPRWGRAQEVYSTKSKKPHSLCPHLRNLFPPSSLEVTHSEDPRLTSVLTVGFVTGAQGMYANGTLMHERYMLTGACCKHYVAYDLENHPQERNVFDAAVNTRDFWEHYMPAFDACINEAKAMHVMCSYNALNGYPTCGDPGLLNGILRSRWNWTGFVVSDYDAWNNLYETHHFVDSRLAAAAEGINAGLDQEGGGTEVAALLPEAVAEGLTSPATVAASFRRLFRARINLGMLDPPHLNPYNSIPFSEVGSPANLALNREAARKSICMYKNQNDLLPLQAKDYTGDGSLLLVDIGAGSGLNILGNYAQPPDHGSVSLAEGVRTVLAPQAQRLGNCTTFTTGGFVNDELPGWGASSPADCCRLCFTTEACAFFSYEDKPSSMLAGTCHLYGSAAMPAPDQNRTIGQCGPAPVSPVATARGCNNIGCDSTAFFSDAVTQAQQRLVCVLVRGGGMDLTQIMSECDAVLDLWYPGDQGGLGFADVLFGATSPSGKSPQTQYSSSDELPVFGDMGLRSKSGVTYRYYEGTKVTVPFGFGLSYTTFNYTALTLNATTIGPCDRLSVSVTVTNTGAMAGDEIVQLYVKQPDASVPVPRVRLGDFARVSLEAGASALVTLVLEPKYHSIVPEGTHFFNPTLLVEQGQFEVYVGGGQPDYVSVLSAVVMVSNSSDVSTC</sequence>
<dbReference type="GO" id="GO:0045493">
    <property type="term" value="P:xylan catabolic process"/>
    <property type="evidence" value="ECO:0000318"/>
    <property type="project" value="GO_Central"/>
</dbReference>
<evidence type="ECO:0000313" key="7">
    <source>
        <dbReference type="EMBL" id="EDQ86438.1"/>
    </source>
</evidence>
<dbReference type="Gene3D" id="3.40.50.1700">
    <property type="entry name" value="Glycoside hydrolase family 3 C-terminal domain"/>
    <property type="match status" value="1"/>
</dbReference>
<dbReference type="InterPro" id="IPR017853">
    <property type="entry name" value="GH"/>
</dbReference>
<dbReference type="AlphaFoldDB" id="A9V7U6"/>
<dbReference type="InterPro" id="IPR013783">
    <property type="entry name" value="Ig-like_fold"/>
</dbReference>
<evidence type="ECO:0000256" key="3">
    <source>
        <dbReference type="ARBA" id="ARBA00022801"/>
    </source>
</evidence>
<dbReference type="GeneID" id="5894043"/>
<reference evidence="7 8" key="1">
    <citation type="journal article" date="2008" name="Nature">
        <title>The genome of the choanoflagellate Monosiga brevicollis and the origin of metazoans.</title>
        <authorList>
            <consortium name="JGI Sequencing"/>
            <person name="King N."/>
            <person name="Westbrook M.J."/>
            <person name="Young S.L."/>
            <person name="Kuo A."/>
            <person name="Abedin M."/>
            <person name="Chapman J."/>
            <person name="Fairclough S."/>
            <person name="Hellsten U."/>
            <person name="Isogai Y."/>
            <person name="Letunic I."/>
            <person name="Marr M."/>
            <person name="Pincus D."/>
            <person name="Putnam N."/>
            <person name="Rokas A."/>
            <person name="Wright K.J."/>
            <person name="Zuzow R."/>
            <person name="Dirks W."/>
            <person name="Good M."/>
            <person name="Goodstein D."/>
            <person name="Lemons D."/>
            <person name="Li W."/>
            <person name="Lyons J.B."/>
            <person name="Morris A."/>
            <person name="Nichols S."/>
            <person name="Richter D.J."/>
            <person name="Salamov A."/>
            <person name="Bork P."/>
            <person name="Lim W.A."/>
            <person name="Manning G."/>
            <person name="Miller W.T."/>
            <person name="McGinnis W."/>
            <person name="Shapiro H."/>
            <person name="Tjian R."/>
            <person name="Grigoriev I.V."/>
            <person name="Rokhsar D."/>
        </authorList>
    </citation>
    <scope>NUCLEOTIDE SEQUENCE [LARGE SCALE GENOMIC DNA]</scope>
    <source>
        <strain evidence="8">MX1 / ATCC 50154</strain>
    </source>
</reference>
<dbReference type="PANTHER" id="PTHR42721:SF3">
    <property type="entry name" value="BETA-D-XYLOSIDASE 5-RELATED"/>
    <property type="match status" value="1"/>
</dbReference>
<dbReference type="EMBL" id="CH991566">
    <property type="protein sequence ID" value="EDQ86438.1"/>
    <property type="molecule type" value="Genomic_DNA"/>
</dbReference>
<dbReference type="Pfam" id="PF14310">
    <property type="entry name" value="Fn3-like"/>
    <property type="match status" value="1"/>
</dbReference>
<dbReference type="GO" id="GO:0046556">
    <property type="term" value="F:alpha-L-arabinofuranosidase activity"/>
    <property type="evidence" value="ECO:0000318"/>
    <property type="project" value="GO_Central"/>
</dbReference>
<comment type="similarity">
    <text evidence="1">Belongs to the glycosyl hydrolase 3 family.</text>
</comment>
<dbReference type="InterPro" id="IPR001764">
    <property type="entry name" value="Glyco_hydro_3_N"/>
</dbReference>
<dbReference type="STRING" id="81824.A9V7U6"/>
<dbReference type="PANTHER" id="PTHR42721">
    <property type="entry name" value="SUGAR HYDROLASE-RELATED"/>
    <property type="match status" value="1"/>
</dbReference>
<dbReference type="InterPro" id="IPR026891">
    <property type="entry name" value="Fn3-like"/>
</dbReference>
<dbReference type="Gene3D" id="3.20.20.300">
    <property type="entry name" value="Glycoside hydrolase, family 3, N-terminal domain"/>
    <property type="match status" value="1"/>
</dbReference>
<dbReference type="InterPro" id="IPR036881">
    <property type="entry name" value="Glyco_hydro_3_C_sf"/>
</dbReference>
<dbReference type="GO" id="GO:0031222">
    <property type="term" value="P:arabinan catabolic process"/>
    <property type="evidence" value="ECO:0000318"/>
    <property type="project" value="GO_Central"/>
</dbReference>
<evidence type="ECO:0000256" key="2">
    <source>
        <dbReference type="ARBA" id="ARBA00022729"/>
    </source>
</evidence>
<dbReference type="Pfam" id="PF00933">
    <property type="entry name" value="Glyco_hydro_3"/>
    <property type="match status" value="1"/>
</dbReference>
<keyword evidence="4" id="KW-0326">Glycosidase</keyword>